<dbReference type="PANTHER" id="PTHR31006">
    <property type="entry name" value="F-BOX DOMAIN-CONTAINING PROTEIN-RELATED-RELATED"/>
    <property type="match status" value="1"/>
</dbReference>
<dbReference type="Proteomes" id="UP000005237">
    <property type="component" value="Unassembled WGS sequence"/>
</dbReference>
<dbReference type="InterPro" id="IPR002900">
    <property type="entry name" value="DUF38/FTH_CAE_spp"/>
</dbReference>
<protein>
    <recommendedName>
        <fullName evidence="5">F-box domain-containing protein</fullName>
    </recommendedName>
</protein>
<evidence type="ECO:0000313" key="4">
    <source>
        <dbReference type="Proteomes" id="UP000005237"/>
    </source>
</evidence>
<dbReference type="InterPro" id="IPR001810">
    <property type="entry name" value="F-box_dom"/>
</dbReference>
<dbReference type="Pfam" id="PF01827">
    <property type="entry name" value="FTH"/>
    <property type="match status" value="1"/>
</dbReference>
<dbReference type="OMA" id="SEIQMHV"/>
<evidence type="ECO:0000313" key="3">
    <source>
        <dbReference type="EnsemblMetazoa" id="CJA14333.1"/>
    </source>
</evidence>
<organism evidence="3 4">
    <name type="scientific">Caenorhabditis japonica</name>
    <dbReference type="NCBI Taxonomy" id="281687"/>
    <lineage>
        <taxon>Eukaryota</taxon>
        <taxon>Metazoa</taxon>
        <taxon>Ecdysozoa</taxon>
        <taxon>Nematoda</taxon>
        <taxon>Chromadorea</taxon>
        <taxon>Rhabditida</taxon>
        <taxon>Rhabditina</taxon>
        <taxon>Rhabditomorpha</taxon>
        <taxon>Rhabditoidea</taxon>
        <taxon>Rhabditidae</taxon>
        <taxon>Peloderinae</taxon>
        <taxon>Caenorhabditis</taxon>
    </lineage>
</organism>
<dbReference type="PANTHER" id="PTHR31006:SF8">
    <property type="entry name" value="F-BOX DOMAIN-CONTAINING PROTEIN-RELATED"/>
    <property type="match status" value="1"/>
</dbReference>
<feature type="domain" description="DUF38" evidence="2">
    <location>
        <begin position="202"/>
        <end position="309"/>
    </location>
</feature>
<sequence length="379" mass="44658">MSKLEPIWSNIPFHFKKEVVERLDYKDRCLFRRCSRSEKQLVDKCHVTLSQLAIKFSQNYSMFSYSQTGETVISVKFSKNQESREIHVETKESPLIYKPGKNEKMLWKKLKILENVENIDDIELATGEFLMAAKNLKCKKILINDVIITSEFHATPEIDRFSRISQYFCTNFLSLTNRKIETETVRIFANILSEMKEEKENCLGKFLDKFNEKSVKRIELIDRSESWDLREIAEKCKIWKNLKEIYLEMRNTLRVEHFIHADHIQMFVTDFEPHELWNVIQSFITKNKHGSAFYFNYKEDAPDVTAIFNTFNTLPNDQPIQPKTQLRIALNSRFVHTQRFAISPDLCLLVMISDREVMGTVCHVANINEEANVEMGLMR</sequence>
<evidence type="ECO:0000259" key="1">
    <source>
        <dbReference type="Pfam" id="PF00646"/>
    </source>
</evidence>
<accession>A0A8R1HX04</accession>
<reference evidence="3" key="2">
    <citation type="submission" date="2022-06" db="UniProtKB">
        <authorList>
            <consortium name="EnsemblMetazoa"/>
        </authorList>
    </citation>
    <scope>IDENTIFICATION</scope>
    <source>
        <strain evidence="3">DF5081</strain>
    </source>
</reference>
<evidence type="ECO:0000259" key="2">
    <source>
        <dbReference type="Pfam" id="PF01827"/>
    </source>
</evidence>
<evidence type="ECO:0008006" key="5">
    <source>
        <dbReference type="Google" id="ProtNLM"/>
    </source>
</evidence>
<feature type="domain" description="F-box" evidence="1">
    <location>
        <begin position="8"/>
        <end position="47"/>
    </location>
</feature>
<dbReference type="AlphaFoldDB" id="A0A8R1HX04"/>
<proteinExistence type="predicted"/>
<dbReference type="EnsemblMetazoa" id="CJA14333.1">
    <property type="protein sequence ID" value="CJA14333.1"/>
    <property type="gene ID" value="WBGene00133537"/>
</dbReference>
<name>A0A8R1HX04_CAEJA</name>
<keyword evidence="4" id="KW-1185">Reference proteome</keyword>
<dbReference type="InterPro" id="IPR042317">
    <property type="entry name" value="She-1-like"/>
</dbReference>
<reference evidence="4" key="1">
    <citation type="submission" date="2010-08" db="EMBL/GenBank/DDBJ databases">
        <authorList>
            <consortium name="Caenorhabditis japonica Sequencing Consortium"/>
            <person name="Wilson R.K."/>
        </authorList>
    </citation>
    <scope>NUCLEOTIDE SEQUENCE [LARGE SCALE GENOMIC DNA]</scope>
    <source>
        <strain evidence="4">DF5081</strain>
    </source>
</reference>
<dbReference type="Pfam" id="PF00646">
    <property type="entry name" value="F-box"/>
    <property type="match status" value="1"/>
</dbReference>